<dbReference type="AlphaFoldDB" id="A0AAW7YV29"/>
<protein>
    <recommendedName>
        <fullName evidence="3">SAM-dependent methyltransferase</fullName>
    </recommendedName>
</protein>
<reference evidence="1" key="1">
    <citation type="submission" date="2023-07" db="EMBL/GenBank/DDBJ databases">
        <title>Genome content predicts the carbon catabolic preferences of heterotrophic bacteria.</title>
        <authorList>
            <person name="Gralka M."/>
        </authorList>
    </citation>
    <scope>NUCLEOTIDE SEQUENCE</scope>
    <source>
        <strain evidence="1">E2R20</strain>
    </source>
</reference>
<gene>
    <name evidence="1" type="ORF">Q4528_13920</name>
</gene>
<evidence type="ECO:0000313" key="1">
    <source>
        <dbReference type="EMBL" id="MDO6575208.1"/>
    </source>
</evidence>
<proteinExistence type="predicted"/>
<organism evidence="1 2">
    <name type="scientific">Staphylococcus pasteuri_A</name>
    <dbReference type="NCBI Taxonomy" id="3062664"/>
    <lineage>
        <taxon>Bacteria</taxon>
        <taxon>Bacillati</taxon>
        <taxon>Bacillota</taxon>
        <taxon>Bacilli</taxon>
        <taxon>Bacillales</taxon>
        <taxon>Staphylococcaceae</taxon>
        <taxon>Staphylococcus</taxon>
    </lineage>
</organism>
<dbReference type="RefSeq" id="WP_303522185.1">
    <property type="nucleotide sequence ID" value="NZ_JAUOQO010000348.1"/>
</dbReference>
<feature type="non-terminal residue" evidence="1">
    <location>
        <position position="90"/>
    </location>
</feature>
<dbReference type="Proteomes" id="UP001170310">
    <property type="component" value="Unassembled WGS sequence"/>
</dbReference>
<accession>A0AAW7YV29</accession>
<feature type="non-terminal residue" evidence="1">
    <location>
        <position position="1"/>
    </location>
</feature>
<sequence length="90" mass="10799">IKYKRNHTQMAFPHNAQHQHFWSYLPDLCANTIQVLELTQSDFEVWHDPGLRLSTKDWQQAFENNQQPLLTRKFAWWSFALLSLFVPTIK</sequence>
<name>A0AAW7YV29_9STAP</name>
<keyword evidence="2" id="KW-1185">Reference proteome</keyword>
<evidence type="ECO:0000313" key="2">
    <source>
        <dbReference type="Proteomes" id="UP001170310"/>
    </source>
</evidence>
<evidence type="ECO:0008006" key="3">
    <source>
        <dbReference type="Google" id="ProtNLM"/>
    </source>
</evidence>
<dbReference type="EMBL" id="JAUOQO010000348">
    <property type="protein sequence ID" value="MDO6575208.1"/>
    <property type="molecule type" value="Genomic_DNA"/>
</dbReference>
<comment type="caution">
    <text evidence="1">The sequence shown here is derived from an EMBL/GenBank/DDBJ whole genome shotgun (WGS) entry which is preliminary data.</text>
</comment>